<dbReference type="RefSeq" id="WP_217794496.1">
    <property type="nucleotide sequence ID" value="NZ_JAHSPG010000018.1"/>
</dbReference>
<evidence type="ECO:0000313" key="1">
    <source>
        <dbReference type="EMBL" id="MBV4360226.1"/>
    </source>
</evidence>
<comment type="caution">
    <text evidence="1">The sequence shown here is derived from an EMBL/GenBank/DDBJ whole genome shotgun (WGS) entry which is preliminary data.</text>
</comment>
<dbReference type="Proteomes" id="UP000812270">
    <property type="component" value="Unassembled WGS sequence"/>
</dbReference>
<name>A0A9E2W9L3_9BACT</name>
<dbReference type="EMBL" id="JAHSPG010000018">
    <property type="protein sequence ID" value="MBV4360226.1"/>
    <property type="molecule type" value="Genomic_DNA"/>
</dbReference>
<organism evidence="1 2">
    <name type="scientific">Pinibacter aurantiacus</name>
    <dbReference type="NCBI Taxonomy" id="2851599"/>
    <lineage>
        <taxon>Bacteria</taxon>
        <taxon>Pseudomonadati</taxon>
        <taxon>Bacteroidota</taxon>
        <taxon>Chitinophagia</taxon>
        <taxon>Chitinophagales</taxon>
        <taxon>Chitinophagaceae</taxon>
        <taxon>Pinibacter</taxon>
    </lineage>
</organism>
<dbReference type="AlphaFoldDB" id="A0A9E2W9L3"/>
<sequence>MDAILTNSQAELAADFQMKEIQVRYNSQIGLLKIQSVKYAQRTPELGVSYLQAAKDIMHRSLFFYVSTGFVLSEEGFYFSAMEN</sequence>
<gene>
    <name evidence="1" type="ORF">KTO63_23880</name>
</gene>
<reference evidence="1" key="1">
    <citation type="submission" date="2021-06" db="EMBL/GenBank/DDBJ databases">
        <authorList>
            <person name="Huq M.A."/>
        </authorList>
    </citation>
    <scope>NUCLEOTIDE SEQUENCE</scope>
    <source>
        <strain evidence="1">MAH-26</strain>
    </source>
</reference>
<accession>A0A9E2W9L3</accession>
<keyword evidence="2" id="KW-1185">Reference proteome</keyword>
<evidence type="ECO:0000313" key="2">
    <source>
        <dbReference type="Proteomes" id="UP000812270"/>
    </source>
</evidence>
<proteinExistence type="predicted"/>
<protein>
    <submittedName>
        <fullName evidence="1">Uncharacterized protein</fullName>
    </submittedName>
</protein>